<dbReference type="Pfam" id="PF20842">
    <property type="entry name" value="Rax2_2"/>
    <property type="match status" value="1"/>
</dbReference>
<evidence type="ECO:0000313" key="5">
    <source>
        <dbReference type="EMBL" id="KAG5994325.1"/>
    </source>
</evidence>
<evidence type="ECO:0008006" key="7">
    <source>
        <dbReference type="Google" id="ProtNLM"/>
    </source>
</evidence>
<gene>
    <name evidence="5" type="ORF">E4U43_003261</name>
</gene>
<reference evidence="5" key="1">
    <citation type="journal article" date="2020" name="bioRxiv">
        <title>Whole genome comparisons of ergot fungi reveals the divergence and evolution of species within the genus Claviceps are the result of varying mechanisms driving genome evolution and host range expansion.</title>
        <authorList>
            <person name="Wyka S.A."/>
            <person name="Mondo S.J."/>
            <person name="Liu M."/>
            <person name="Dettman J."/>
            <person name="Nalam V."/>
            <person name="Broders K.D."/>
        </authorList>
    </citation>
    <scope>NUCLEOTIDE SEQUENCE</scope>
    <source>
        <strain evidence="5">CCC 602</strain>
    </source>
</reference>
<evidence type="ECO:0000259" key="2">
    <source>
        <dbReference type="Pfam" id="PF12768"/>
    </source>
</evidence>
<dbReference type="InterPro" id="IPR048265">
    <property type="entry name" value="Rax2-like_third"/>
</dbReference>
<dbReference type="AlphaFoldDB" id="A0A9P7N5E9"/>
<keyword evidence="6" id="KW-1185">Reference proteome</keyword>
<dbReference type="Pfam" id="PF12768">
    <property type="entry name" value="Rax2"/>
    <property type="match status" value="1"/>
</dbReference>
<dbReference type="PANTHER" id="PTHR31778">
    <property type="entry name" value="BUD SITE SELECTION PROTEIN RAX2"/>
    <property type="match status" value="1"/>
</dbReference>
<evidence type="ECO:0000256" key="1">
    <source>
        <dbReference type="SAM" id="Phobius"/>
    </source>
</evidence>
<keyword evidence="1" id="KW-0812">Transmembrane</keyword>
<organism evidence="5 6">
    <name type="scientific">Claviceps pusilla</name>
    <dbReference type="NCBI Taxonomy" id="123648"/>
    <lineage>
        <taxon>Eukaryota</taxon>
        <taxon>Fungi</taxon>
        <taxon>Dikarya</taxon>
        <taxon>Ascomycota</taxon>
        <taxon>Pezizomycotina</taxon>
        <taxon>Sordariomycetes</taxon>
        <taxon>Hypocreomycetidae</taxon>
        <taxon>Hypocreales</taxon>
        <taxon>Clavicipitaceae</taxon>
        <taxon>Claviceps</taxon>
    </lineage>
</organism>
<dbReference type="OrthoDB" id="2503993at2759"/>
<evidence type="ECO:0000313" key="6">
    <source>
        <dbReference type="Proteomes" id="UP000748025"/>
    </source>
</evidence>
<sequence>MRLPFRQRRSRRPPISVASSTTLWMLATLAPSVCRAIHFNRAPSADLDFSNLGRIAIAGDFNGISLYEYEGQIAKPLPTNGSEFLLARLPNGALAPIVSTDASIRAMCVLKNDVGGIKQIVVGGNFTSLDGTQSTAIALFNPNTTEITPLKGLMGEVNALYCDNDSHRTVYVGGKFEASNSTNAIAWTDASGWSNLPFAGFNGPVNAISKTSNGHVIFGGSFTGLGNASTPSQPDSQIINLSGANITASNGASTNGFSDPKSIVCSAGQDGAGATWLAADNVPATWEADFGFGFQPTKLRLYNTHHDGRGTKTFRLLAFPLNGIMNLTYVDPTTGQNATCTSECPLSNDPKLKFQDFHFVNRVGMNSFQVAISAWYGAGAGLSGIELFQDDIFTYAISNFNEPTCKGISFPSTATMTGPWKQSPSLQSNSDYLAATFTGDVTTNSASVVFHPNIVESGNYTVNMYTPGCMPDQSCSMRGKVNVTGIMSTGTVNADFTTTLSQTNYYEKYDQIYFGYVEKSSDTFRPSVTLTPMAGQDVHTLMVVAQRVGFTLTKSIGGLNGLFDFDPTKTSFDVSALQDSAINKLGSDFSRNSAVKSLVVSGDTLFVGGNFTSDKFDNALAIIGDKQIATPLGGDLNGQVLKMHLEGTKLYVGGEFNGTRDKKHELQHVAMYDIAAKTWSALGGGVDGVVKDVVPMSLNLTSETVETAIALSGSFSECRAFDGKGAVQADGFAIWVPSQQNWLQNLDQPLPAYNGILTASLQNITDVGDLFAGALTSAQLRAVDTATLGSGGLGTFPNFKIDTKRPSSPAKSSKLNTRENISNSALQGVITGAFFNSDKSNITVLAGHFSAQSTNGSTVRNLMLIDGNNNGSISGLGSGISADSTFMAVALRDSVLYAGGLVKGTVNGAQVQGIVSYDLATRSFGSQPAPISGKNDTVTAITVRPDSNDIYVGGSFDKAGALGCQGLCIYNENSRQWTQPGSGLSGDVMGLMWSSKTTLIVGGDMLANGTEKRYLAIYDASKETWSAFPGADGIPGPVQVMTPASSDGSQVWIAGKSVKDGSVYLMKHDGSRWMTAPEALPANTILRSLQVFSLTKNHDKTDLVAENQVLMMTGSIIIPDVGVASAAIFNGTHYRPYALTTNSGNAPGTIAHIFTQKDDFFSSGQSHMPLVFVVLIGLAISLGLILLMVLAGIALDRLRKKREGYTPAPTSMYDRGSGIRRIPPHELLESLGRSRPGAAPHV</sequence>
<accession>A0A9P7N5E9</accession>
<name>A0A9P7N5E9_9HYPO</name>
<dbReference type="GO" id="GO:1902929">
    <property type="term" value="C:plasma membrane of growing cell tip"/>
    <property type="evidence" value="ECO:0007669"/>
    <property type="project" value="TreeGrafter"/>
</dbReference>
<evidence type="ECO:0000259" key="4">
    <source>
        <dbReference type="Pfam" id="PF20843"/>
    </source>
</evidence>
<comment type="caution">
    <text evidence="5">The sequence shown here is derived from an EMBL/GenBank/DDBJ whole genome shotgun (WGS) entry which is preliminary data.</text>
</comment>
<keyword evidence="1" id="KW-0472">Membrane</keyword>
<proteinExistence type="predicted"/>
<dbReference type="SUPFAM" id="SSF50965">
    <property type="entry name" value="Galactose oxidase, central domain"/>
    <property type="match status" value="1"/>
</dbReference>
<feature type="domain" description="Rax2-like second" evidence="3">
    <location>
        <begin position="234"/>
        <end position="382"/>
    </location>
</feature>
<dbReference type="InterPro" id="IPR011043">
    <property type="entry name" value="Gal_Oxase/kelch_b-propeller"/>
</dbReference>
<evidence type="ECO:0000259" key="3">
    <source>
        <dbReference type="Pfam" id="PF20842"/>
    </source>
</evidence>
<feature type="transmembrane region" description="Helical" evidence="1">
    <location>
        <begin position="1170"/>
        <end position="1195"/>
    </location>
</feature>
<dbReference type="PANTHER" id="PTHR31778:SF2">
    <property type="entry name" value="BUD SITE SELECTION PROTEIN RAX2"/>
    <property type="match status" value="1"/>
</dbReference>
<feature type="domain" description="Rax2-like C-terminal" evidence="2">
    <location>
        <begin position="914"/>
        <end position="1163"/>
    </location>
</feature>
<dbReference type="InterPro" id="IPR048266">
    <property type="entry name" value="Rax2-like_second"/>
</dbReference>
<dbReference type="EMBL" id="SRPW01002245">
    <property type="protein sequence ID" value="KAG5994325.1"/>
    <property type="molecule type" value="Genomic_DNA"/>
</dbReference>
<dbReference type="Proteomes" id="UP000748025">
    <property type="component" value="Unassembled WGS sequence"/>
</dbReference>
<keyword evidence="1" id="KW-1133">Transmembrane helix</keyword>
<dbReference type="InterPro" id="IPR015915">
    <property type="entry name" value="Kelch-typ_b-propeller"/>
</dbReference>
<dbReference type="Gene3D" id="2.120.10.80">
    <property type="entry name" value="Kelch-type beta propeller"/>
    <property type="match status" value="1"/>
</dbReference>
<protein>
    <recommendedName>
        <fullName evidence="7">Pst1p</fullName>
    </recommendedName>
</protein>
<feature type="domain" description="Rax2-like third" evidence="4">
    <location>
        <begin position="393"/>
        <end position="552"/>
    </location>
</feature>
<dbReference type="Pfam" id="PF20843">
    <property type="entry name" value="Rax2_3"/>
    <property type="match status" value="1"/>
</dbReference>
<dbReference type="InterPro" id="IPR024982">
    <property type="entry name" value="Rax2-like_C"/>
</dbReference>